<sequence>MYDGNEGRPFLDGHLIPGLEDNALLTCAGMVRSDLRHLRHFAFSITSGFNRTVIYRDKEYENINDIFPNDYGASKINFIKSLVVYMMGHLSQLDEICILPTRQQFYRGNECWEMAPSMRRTYSIRKFPPECSRCPLSTSSNSREETDITFGSASMRGIVVILNRILVQYYSLA</sequence>
<evidence type="ECO:0000313" key="2">
    <source>
        <dbReference type="Proteomes" id="UP000750502"/>
    </source>
</evidence>
<reference evidence="1" key="2">
    <citation type="submission" date="2020-10" db="EMBL/GenBank/DDBJ databases">
        <authorList>
            <person name="Peck L.D."/>
            <person name="Nowell R.W."/>
            <person name="Flood J."/>
            <person name="Ryan M.J."/>
            <person name="Barraclough T.G."/>
        </authorList>
    </citation>
    <scope>NUCLEOTIDE SEQUENCE</scope>
    <source>
        <strain evidence="1">IMI 127659i</strain>
    </source>
</reference>
<keyword evidence="2" id="KW-1185">Reference proteome</keyword>
<accession>A0A9P7LMS0</accession>
<dbReference type="Proteomes" id="UP000750502">
    <property type="component" value="Unassembled WGS sequence"/>
</dbReference>
<name>A0A9P7LMS0_9HYPO</name>
<comment type="caution">
    <text evidence="1">The sequence shown here is derived from an EMBL/GenBank/DDBJ whole genome shotgun (WGS) entry which is preliminary data.</text>
</comment>
<dbReference type="EMBL" id="JADFTT010000077">
    <property type="protein sequence ID" value="KAG5769470.1"/>
    <property type="molecule type" value="Genomic_DNA"/>
</dbReference>
<dbReference type="OrthoDB" id="5102016at2759"/>
<protein>
    <submittedName>
        <fullName evidence="1">Uncharacterized protein</fullName>
    </submittedName>
</protein>
<dbReference type="AlphaFoldDB" id="A0A9P7LMS0"/>
<evidence type="ECO:0000313" key="1">
    <source>
        <dbReference type="EMBL" id="KAG5769470.1"/>
    </source>
</evidence>
<proteinExistence type="predicted"/>
<reference evidence="1" key="1">
    <citation type="journal article" date="2020" name="bioRxiv">
        <title>Historical genomics reveals the evolutionary mechanisms behind multiple outbreaks of the host-specific coffee wilt pathogen Fusarium xylarioides.</title>
        <authorList>
            <person name="Peck D."/>
            <person name="Nowell R.W."/>
            <person name="Flood J."/>
            <person name="Ryan M.J."/>
            <person name="Barraclough T.G."/>
        </authorList>
    </citation>
    <scope>NUCLEOTIDE SEQUENCE</scope>
    <source>
        <strain evidence="1">IMI 127659i</strain>
    </source>
</reference>
<organism evidence="1 2">
    <name type="scientific">Fusarium xylarioides</name>
    <dbReference type="NCBI Taxonomy" id="221167"/>
    <lineage>
        <taxon>Eukaryota</taxon>
        <taxon>Fungi</taxon>
        <taxon>Dikarya</taxon>
        <taxon>Ascomycota</taxon>
        <taxon>Pezizomycotina</taxon>
        <taxon>Sordariomycetes</taxon>
        <taxon>Hypocreomycetidae</taxon>
        <taxon>Hypocreales</taxon>
        <taxon>Nectriaceae</taxon>
        <taxon>Fusarium</taxon>
        <taxon>Fusarium fujikuroi species complex</taxon>
    </lineage>
</organism>
<gene>
    <name evidence="1" type="ORF">H9Q72_003274</name>
</gene>